<dbReference type="AlphaFoldDB" id="A0A927RHP0"/>
<sequence length="308" mass="33527">MIDARFYYARDWRGSMRVVVTQPAEWHADGNRNFDAVLRDAERARVRFSSADVMVLPELAGATLSDRRYRRRVEELARSLGSWVVGGSHHCTSSSGTVNRGVVADPGGSIVTEYEKLNPYGDEPVAGVRGGVRPGSLDVGGSQLLILLCADFWYFDSLASTSVQPDVVIVPAFSVTQRPAPGIARSLWRHMAVSRAYEVTAFVAISDWAHPSAYRGRTGCGVAGFAHPNPTTTRGLFRSLGNRSIAAFEPDFDALADLREDRRRRNFAASPHLGQPLTTLEHVPSAAHDKRSSSSTTKRSVPGSPTSS</sequence>
<keyword evidence="4" id="KW-1185">Reference proteome</keyword>
<feature type="domain" description="CN hydrolase" evidence="2">
    <location>
        <begin position="16"/>
        <end position="252"/>
    </location>
</feature>
<dbReference type="EMBL" id="JADBEM010000001">
    <property type="protein sequence ID" value="MBE1603678.1"/>
    <property type="molecule type" value="Genomic_DNA"/>
</dbReference>
<gene>
    <name evidence="3" type="ORF">HEB94_000526</name>
</gene>
<evidence type="ECO:0000313" key="4">
    <source>
        <dbReference type="Proteomes" id="UP000638648"/>
    </source>
</evidence>
<dbReference type="PROSITE" id="PS50263">
    <property type="entry name" value="CN_HYDROLASE"/>
    <property type="match status" value="1"/>
</dbReference>
<dbReference type="InterPro" id="IPR003010">
    <property type="entry name" value="C-N_Hydrolase"/>
</dbReference>
<dbReference type="InterPro" id="IPR036526">
    <property type="entry name" value="C-N_Hydrolase_sf"/>
</dbReference>
<evidence type="ECO:0000256" key="1">
    <source>
        <dbReference type="SAM" id="MobiDB-lite"/>
    </source>
</evidence>
<evidence type="ECO:0000313" key="3">
    <source>
        <dbReference type="EMBL" id="MBE1603678.1"/>
    </source>
</evidence>
<dbReference type="Gene3D" id="3.60.110.10">
    <property type="entry name" value="Carbon-nitrogen hydrolase"/>
    <property type="match status" value="1"/>
</dbReference>
<evidence type="ECO:0000259" key="2">
    <source>
        <dbReference type="PROSITE" id="PS50263"/>
    </source>
</evidence>
<name>A0A927RHP0_9ACTN</name>
<proteinExistence type="predicted"/>
<organism evidence="3 4">
    <name type="scientific">Actinopolymorpha pittospori</name>
    <dbReference type="NCBI Taxonomy" id="648752"/>
    <lineage>
        <taxon>Bacteria</taxon>
        <taxon>Bacillati</taxon>
        <taxon>Actinomycetota</taxon>
        <taxon>Actinomycetes</taxon>
        <taxon>Propionibacteriales</taxon>
        <taxon>Actinopolymorphaceae</taxon>
        <taxon>Actinopolymorpha</taxon>
    </lineage>
</organism>
<comment type="caution">
    <text evidence="3">The sequence shown here is derived from an EMBL/GenBank/DDBJ whole genome shotgun (WGS) entry which is preliminary data.</text>
</comment>
<dbReference type="Pfam" id="PF00795">
    <property type="entry name" value="CN_hydrolase"/>
    <property type="match status" value="1"/>
</dbReference>
<accession>A0A927RHP0</accession>
<reference evidence="3" key="1">
    <citation type="submission" date="2020-10" db="EMBL/GenBank/DDBJ databases">
        <title>Sequencing the genomes of 1000 actinobacteria strains.</title>
        <authorList>
            <person name="Klenk H.-P."/>
        </authorList>
    </citation>
    <scope>NUCLEOTIDE SEQUENCE</scope>
    <source>
        <strain evidence="3">DSM 45354</strain>
    </source>
</reference>
<feature type="region of interest" description="Disordered" evidence="1">
    <location>
        <begin position="268"/>
        <end position="308"/>
    </location>
</feature>
<dbReference type="RefSeq" id="WP_192748430.1">
    <property type="nucleotide sequence ID" value="NZ_BAABJL010000153.1"/>
</dbReference>
<protein>
    <submittedName>
        <fullName evidence="3">Amidohydrolase</fullName>
    </submittedName>
</protein>
<dbReference type="SUPFAM" id="SSF56317">
    <property type="entry name" value="Carbon-nitrogen hydrolase"/>
    <property type="match status" value="1"/>
</dbReference>
<dbReference type="Proteomes" id="UP000638648">
    <property type="component" value="Unassembled WGS sequence"/>
</dbReference>